<reference evidence="2 3" key="1">
    <citation type="submission" date="2020-07" db="EMBL/GenBank/DDBJ databases">
        <title>Complete genome sequence of Mycolicibacterium litorale like strain isolated from cardiac implantable electronic device infection.</title>
        <authorList>
            <person name="Fukano H."/>
            <person name="Miyama H."/>
            <person name="Hoshino Y."/>
        </authorList>
    </citation>
    <scope>NUCLEOTIDE SEQUENCE [LARGE SCALE GENOMIC DNA]</scope>
    <source>
        <strain evidence="2 3">NIIDNTM18</strain>
    </source>
</reference>
<evidence type="ECO:0000313" key="3">
    <source>
        <dbReference type="Proteomes" id="UP000515734"/>
    </source>
</evidence>
<protein>
    <submittedName>
        <fullName evidence="2">Uncharacterized protein</fullName>
    </submittedName>
</protein>
<dbReference type="EMBL" id="AP023287">
    <property type="protein sequence ID" value="BCI53265.1"/>
    <property type="molecule type" value="Genomic_DNA"/>
</dbReference>
<evidence type="ECO:0000256" key="1">
    <source>
        <dbReference type="SAM" id="MobiDB-lite"/>
    </source>
</evidence>
<name>A0A6S6P423_9MYCO</name>
<dbReference type="AlphaFoldDB" id="A0A6S6P423"/>
<accession>A0A6S6P423</accession>
<feature type="region of interest" description="Disordered" evidence="1">
    <location>
        <begin position="45"/>
        <end position="70"/>
    </location>
</feature>
<evidence type="ECO:0000313" key="2">
    <source>
        <dbReference type="EMBL" id="BCI53265.1"/>
    </source>
</evidence>
<dbReference type="Proteomes" id="UP000515734">
    <property type="component" value="Chromosome"/>
</dbReference>
<organism evidence="2 3">
    <name type="scientific">Mycolicibacterium litorale</name>
    <dbReference type="NCBI Taxonomy" id="758802"/>
    <lineage>
        <taxon>Bacteria</taxon>
        <taxon>Bacillati</taxon>
        <taxon>Actinomycetota</taxon>
        <taxon>Actinomycetes</taxon>
        <taxon>Mycobacteriales</taxon>
        <taxon>Mycobacteriaceae</taxon>
        <taxon>Mycolicibacterium</taxon>
    </lineage>
</organism>
<gene>
    <name evidence="2" type="ORF">NIIDNTM18_25430</name>
</gene>
<proteinExistence type="predicted"/>
<sequence length="70" mass="7456">MVRGLIRMTGAAPPKVNANCSGEGTKVTWSMAVILTRRGRRCSISVPPEARHGNVTALSPVGTRHGEDDQ</sequence>